<name>A0A6J4SFB1_9ACTN</name>
<evidence type="ECO:0000256" key="7">
    <source>
        <dbReference type="ARBA" id="ARBA00022723"/>
    </source>
</evidence>
<dbReference type="CDD" id="cd02775">
    <property type="entry name" value="MopB_CT"/>
    <property type="match status" value="1"/>
</dbReference>
<keyword evidence="5 14" id="KW-0001">2Fe-2S</keyword>
<evidence type="ECO:0000256" key="11">
    <source>
        <dbReference type="ARBA" id="ARBA00023027"/>
    </source>
</evidence>
<dbReference type="InterPro" id="IPR050123">
    <property type="entry name" value="Prok_molybdopt-oxidoreductase"/>
</dbReference>
<keyword evidence="9 14" id="KW-0408">Iron</keyword>
<evidence type="ECO:0000259" key="15">
    <source>
        <dbReference type="PROSITE" id="PS51085"/>
    </source>
</evidence>
<comment type="function">
    <text evidence="14">NDH-1 shuttles electrons from NADH, via FMN and iron-sulfur (Fe-S) centers, to quinones in the respiratory chain. Couples the redox reaction to proton translocation (for every two electrons transferred, four hydrogen ions are translocated across the cytoplasmic membrane), and thus conserves the redox energy in a proton gradient.</text>
</comment>
<dbReference type="SMART" id="SM00926">
    <property type="entry name" value="Molybdop_Fe4S4"/>
    <property type="match status" value="1"/>
</dbReference>
<dbReference type="GO" id="GO:0042773">
    <property type="term" value="P:ATP synthesis coupled electron transport"/>
    <property type="evidence" value="ECO:0007669"/>
    <property type="project" value="InterPro"/>
</dbReference>
<dbReference type="GO" id="GO:0016020">
    <property type="term" value="C:membrane"/>
    <property type="evidence" value="ECO:0007669"/>
    <property type="project" value="UniProtKB-SubCell"/>
</dbReference>
<dbReference type="PROSITE" id="PS51839">
    <property type="entry name" value="4FE4S_HC3"/>
    <property type="match status" value="1"/>
</dbReference>
<organism evidence="18">
    <name type="scientific">uncultured Solirubrobacteraceae bacterium</name>
    <dbReference type="NCBI Taxonomy" id="1162706"/>
    <lineage>
        <taxon>Bacteria</taxon>
        <taxon>Bacillati</taxon>
        <taxon>Actinomycetota</taxon>
        <taxon>Thermoleophilia</taxon>
        <taxon>Solirubrobacterales</taxon>
        <taxon>Solirubrobacteraceae</taxon>
        <taxon>environmental samples</taxon>
    </lineage>
</organism>
<evidence type="ECO:0000256" key="12">
    <source>
        <dbReference type="ARBA" id="ARBA00023136"/>
    </source>
</evidence>
<dbReference type="Gene3D" id="2.20.25.90">
    <property type="entry name" value="ADC-like domains"/>
    <property type="match status" value="1"/>
</dbReference>
<dbReference type="EC" id="7.1.1.-" evidence="14"/>
<dbReference type="InterPro" id="IPR010228">
    <property type="entry name" value="NADH_UbQ_OxRdtase_Gsu"/>
</dbReference>
<dbReference type="Gene3D" id="2.40.40.20">
    <property type="match status" value="1"/>
</dbReference>
<evidence type="ECO:0000256" key="9">
    <source>
        <dbReference type="ARBA" id="ARBA00023004"/>
    </source>
</evidence>
<dbReference type="InterPro" id="IPR006963">
    <property type="entry name" value="Mopterin_OxRdtase_4Fe-4S_dom"/>
</dbReference>
<keyword evidence="11 14" id="KW-0520">NAD</keyword>
<dbReference type="SMART" id="SM00929">
    <property type="entry name" value="NADH-G_4Fe-4S_3"/>
    <property type="match status" value="1"/>
</dbReference>
<evidence type="ECO:0000313" key="18">
    <source>
        <dbReference type="EMBL" id="CAA9490945.1"/>
    </source>
</evidence>
<proteinExistence type="inferred from homology"/>
<dbReference type="InterPro" id="IPR006657">
    <property type="entry name" value="MoPterin_dinucl-bd_dom"/>
</dbReference>
<dbReference type="Pfam" id="PF01568">
    <property type="entry name" value="Molydop_binding"/>
    <property type="match status" value="1"/>
</dbReference>
<dbReference type="GO" id="GO:0008137">
    <property type="term" value="F:NADH dehydrogenase (ubiquinone) activity"/>
    <property type="evidence" value="ECO:0007669"/>
    <property type="project" value="UniProtKB-UniRule"/>
</dbReference>
<dbReference type="Pfam" id="PF13510">
    <property type="entry name" value="Fer2_4"/>
    <property type="match status" value="1"/>
</dbReference>
<keyword evidence="7 14" id="KW-0479">Metal-binding</keyword>
<dbReference type="PROSITE" id="PS51669">
    <property type="entry name" value="4FE4S_MOW_BIS_MGD"/>
    <property type="match status" value="1"/>
</dbReference>
<dbReference type="Pfam" id="PF22117">
    <property type="entry name" value="Fer4_Nqo3"/>
    <property type="match status" value="1"/>
</dbReference>
<dbReference type="GO" id="GO:0046872">
    <property type="term" value="F:metal ion binding"/>
    <property type="evidence" value="ECO:0007669"/>
    <property type="project" value="UniProtKB-UniRule"/>
</dbReference>
<dbReference type="PROSITE" id="PS00643">
    <property type="entry name" value="COMPLEX1_75K_3"/>
    <property type="match status" value="1"/>
</dbReference>
<dbReference type="Pfam" id="PF04879">
    <property type="entry name" value="Molybdop_Fe4S4"/>
    <property type="match status" value="1"/>
</dbReference>
<dbReference type="PANTHER" id="PTHR43105">
    <property type="entry name" value="RESPIRATORY NITRATE REDUCTASE"/>
    <property type="match status" value="1"/>
</dbReference>
<evidence type="ECO:0000259" key="17">
    <source>
        <dbReference type="PROSITE" id="PS51839"/>
    </source>
</evidence>
<dbReference type="GO" id="GO:0048038">
    <property type="term" value="F:quinone binding"/>
    <property type="evidence" value="ECO:0007669"/>
    <property type="project" value="UniProtKB-UniRule"/>
</dbReference>
<dbReference type="SUPFAM" id="SSF54292">
    <property type="entry name" value="2Fe-2S ferredoxin-like"/>
    <property type="match status" value="1"/>
</dbReference>
<evidence type="ECO:0000256" key="1">
    <source>
        <dbReference type="ARBA" id="ARBA00001966"/>
    </source>
</evidence>
<dbReference type="CDD" id="cd00207">
    <property type="entry name" value="fer2"/>
    <property type="match status" value="1"/>
</dbReference>
<keyword evidence="18" id="KW-0560">Oxidoreductase</keyword>
<dbReference type="Gene3D" id="3.10.20.740">
    <property type="match status" value="1"/>
</dbReference>
<dbReference type="PROSITE" id="PS00642">
    <property type="entry name" value="COMPLEX1_75K_2"/>
    <property type="match status" value="1"/>
</dbReference>
<evidence type="ECO:0000256" key="5">
    <source>
        <dbReference type="ARBA" id="ARBA00022714"/>
    </source>
</evidence>
<dbReference type="InterPro" id="IPR009010">
    <property type="entry name" value="Asp_de-COase-like_dom_sf"/>
</dbReference>
<evidence type="ECO:0000256" key="13">
    <source>
        <dbReference type="ARBA" id="ARBA00047712"/>
    </source>
</evidence>
<dbReference type="FunFam" id="3.10.20.740:FF:000004">
    <property type="entry name" value="NADH-quinone oxidoreductase"/>
    <property type="match status" value="1"/>
</dbReference>
<keyword evidence="12" id="KW-0472">Membrane</keyword>
<evidence type="ECO:0000256" key="6">
    <source>
        <dbReference type="ARBA" id="ARBA00022719"/>
    </source>
</evidence>
<sequence length="826" mass="88188">MPRPSPTTITFSIDGREVEAPQNAMLVDAAKLGDVEIPVFCYEPKLGPPVGACRMCLVEIEGIPKLQTACSTPVKDGMVVHTQTQRVRAAQEHVVEFLLINHPLDCPVCDAGGECPLQDVTYGWGGGKSRFIEPKRHFKKPLELSPLVAIDRERCILCYRCVRFSQEVAEDYQLVLHERGAATYVGTFDGHPYVAPFSGNIVELCPVGALTFKPYRFRARPWDIENAGSVCTLCPAQCNIAFTVRDDRALRVLSRANPEVDDGWLCDKGRFAYQAVHAPERITAPMVRDGGVLRETSWERAIEEAAGALAKSRGRVAALAGGETTNEEGYLLQHLLRQGLDSGDLDHRAGGGLDRDALLALSDPALQATVSDLEYAHTVLVLGTEPVDDAPILDLRLRKGVRRNRMRLAVATERPSTLDPAAKLSLRYAPGGEAALVTALAAAFFGGDLDGPAGAAGADADALRELAGLLRTGGEDVVILYGERLLAGGPDVVGALLKLAGALGLSGRPGAGLLGVPTGTNARGLREVGVLPHAGPGLAPATPGRDATQIAAAAEAGDVNALYLLKTDPLRDQPHRGQWLRALDKATHIIAHAGFLTEGIREHATIVFPAESYAEKEGTVTHPDGRVQRLRPAIGRQGLTRPEWQLLAELARRCGADPQILTVHMATRRMFDEVPFYAGLTVDLLGAKGLRWWEDPARAAAFPQTGAIPQAPTGTPVAAATPNGALRLGTFRSIWAAPEVEVSPALKFLHPRQRVELSPADAQRLGVRHGDRVRVGTASAEGRTMGGVEAVAHLRDTAPAGTVFLEEGIPAHSANALEGPLVEVTP</sequence>
<evidence type="ECO:0000256" key="4">
    <source>
        <dbReference type="ARBA" id="ARBA00022485"/>
    </source>
</evidence>
<dbReference type="GO" id="GO:0043546">
    <property type="term" value="F:molybdopterin cofactor binding"/>
    <property type="evidence" value="ECO:0007669"/>
    <property type="project" value="InterPro"/>
</dbReference>
<dbReference type="Gene3D" id="3.40.228.10">
    <property type="entry name" value="Dimethylsulfoxide Reductase, domain 2"/>
    <property type="match status" value="2"/>
</dbReference>
<dbReference type="InterPro" id="IPR006656">
    <property type="entry name" value="Mopterin_OxRdtase"/>
</dbReference>
<dbReference type="Pfam" id="PF10588">
    <property type="entry name" value="NADH-G_4Fe-4S_3"/>
    <property type="match status" value="1"/>
</dbReference>
<feature type="domain" description="4Fe-4S His(Cys)3-ligated-type" evidence="17">
    <location>
        <begin position="86"/>
        <end position="125"/>
    </location>
</feature>
<dbReference type="InterPro" id="IPR019574">
    <property type="entry name" value="NADH_UbQ_OxRdtase_Gsu_4Fe4S-bd"/>
</dbReference>
<dbReference type="AlphaFoldDB" id="A0A6J4SFB1"/>
<keyword evidence="10 14" id="KW-0411">Iron-sulfur</keyword>
<keyword evidence="8 14" id="KW-1278">Translocase</keyword>
<dbReference type="SUPFAM" id="SSF50692">
    <property type="entry name" value="ADC-like"/>
    <property type="match status" value="1"/>
</dbReference>
<evidence type="ECO:0000259" key="16">
    <source>
        <dbReference type="PROSITE" id="PS51669"/>
    </source>
</evidence>
<keyword evidence="4 14" id="KW-0004">4Fe-4S</keyword>
<comment type="similarity">
    <text evidence="3 14">Belongs to the complex I 75 kDa subunit family.</text>
</comment>
<comment type="cofactor">
    <cofactor evidence="1 14">
        <name>[4Fe-4S] cluster</name>
        <dbReference type="ChEBI" id="CHEBI:49883"/>
    </cofactor>
</comment>
<feature type="domain" description="2Fe-2S ferredoxin-type" evidence="15">
    <location>
        <begin position="7"/>
        <end position="86"/>
    </location>
</feature>
<keyword evidence="18" id="KW-0830">Ubiquinone</keyword>
<protein>
    <recommendedName>
        <fullName evidence="14">NADH-quinone oxidoreductase</fullName>
        <ecNumber evidence="14">7.1.1.-</ecNumber>
    </recommendedName>
</protein>
<comment type="cofactor">
    <cofactor evidence="14">
        <name>[2Fe-2S] cluster</name>
        <dbReference type="ChEBI" id="CHEBI:190135"/>
    </cofactor>
    <text evidence="14">Binds 1 [2Fe-2S] cluster per subunit.</text>
</comment>
<evidence type="ECO:0000256" key="10">
    <source>
        <dbReference type="ARBA" id="ARBA00023014"/>
    </source>
</evidence>
<dbReference type="Pfam" id="PF00384">
    <property type="entry name" value="Molybdopterin"/>
    <property type="match status" value="1"/>
</dbReference>
<dbReference type="PANTHER" id="PTHR43105:SF12">
    <property type="entry name" value="NADH-QUINONE OXIDOREDUCTASE SUBUNIT G"/>
    <property type="match status" value="1"/>
</dbReference>
<reference evidence="18" key="1">
    <citation type="submission" date="2020-02" db="EMBL/GenBank/DDBJ databases">
        <authorList>
            <person name="Meier V. D."/>
        </authorList>
    </citation>
    <scope>NUCLEOTIDE SEQUENCE</scope>
    <source>
        <strain evidence="18">AVDCRST_MAG13</strain>
    </source>
</reference>
<dbReference type="GO" id="GO:0003954">
    <property type="term" value="F:NADH dehydrogenase activity"/>
    <property type="evidence" value="ECO:0007669"/>
    <property type="project" value="TreeGrafter"/>
</dbReference>
<evidence type="ECO:0000256" key="2">
    <source>
        <dbReference type="ARBA" id="ARBA00004370"/>
    </source>
</evidence>
<keyword evidence="6 14" id="KW-0874">Quinone</keyword>
<comment type="subcellular location">
    <subcellularLocation>
        <location evidence="2">Membrane</location>
    </subcellularLocation>
</comment>
<dbReference type="PROSITE" id="PS51085">
    <property type="entry name" value="2FE2S_FER_2"/>
    <property type="match status" value="1"/>
</dbReference>
<evidence type="ECO:0000256" key="3">
    <source>
        <dbReference type="ARBA" id="ARBA00005404"/>
    </source>
</evidence>
<feature type="domain" description="4Fe-4S Mo/W bis-MGD-type" evidence="16">
    <location>
        <begin position="224"/>
        <end position="280"/>
    </location>
</feature>
<accession>A0A6J4SFB1</accession>
<dbReference type="GO" id="GO:0051539">
    <property type="term" value="F:4 iron, 4 sulfur cluster binding"/>
    <property type="evidence" value="ECO:0007669"/>
    <property type="project" value="UniProtKB-KW"/>
</dbReference>
<dbReference type="SUPFAM" id="SSF54862">
    <property type="entry name" value="4Fe-4S ferredoxins"/>
    <property type="match status" value="1"/>
</dbReference>
<dbReference type="Gene3D" id="3.40.50.740">
    <property type="match status" value="2"/>
</dbReference>
<evidence type="ECO:0000256" key="8">
    <source>
        <dbReference type="ARBA" id="ARBA00022967"/>
    </source>
</evidence>
<dbReference type="GO" id="GO:0051537">
    <property type="term" value="F:2 iron, 2 sulfur cluster binding"/>
    <property type="evidence" value="ECO:0007669"/>
    <property type="project" value="UniProtKB-UniRule"/>
</dbReference>
<dbReference type="EMBL" id="CADCVO010000273">
    <property type="protein sequence ID" value="CAA9490945.1"/>
    <property type="molecule type" value="Genomic_DNA"/>
</dbReference>
<dbReference type="SUPFAM" id="SSF53706">
    <property type="entry name" value="Formate dehydrogenase/DMSO reductase, domains 1-3"/>
    <property type="match status" value="1"/>
</dbReference>
<dbReference type="InterPro" id="IPR054351">
    <property type="entry name" value="NADH_UbQ_OxRdtase_ferredoxin"/>
</dbReference>
<dbReference type="InterPro" id="IPR000283">
    <property type="entry name" value="NADH_UbQ_OxRdtase_75kDa_su_CS"/>
</dbReference>
<dbReference type="InterPro" id="IPR036010">
    <property type="entry name" value="2Fe-2S_ferredoxin-like_sf"/>
</dbReference>
<gene>
    <name evidence="18" type="ORF">AVDCRST_MAG13-1745</name>
</gene>
<evidence type="ECO:0000256" key="14">
    <source>
        <dbReference type="RuleBase" id="RU003525"/>
    </source>
</evidence>
<dbReference type="Gene3D" id="3.30.70.20">
    <property type="match status" value="1"/>
</dbReference>
<dbReference type="NCBIfam" id="TIGR01973">
    <property type="entry name" value="NuoG"/>
    <property type="match status" value="1"/>
</dbReference>
<dbReference type="InterPro" id="IPR001041">
    <property type="entry name" value="2Fe-2S_ferredoxin-type"/>
</dbReference>
<comment type="catalytic activity">
    <reaction evidence="13 14">
        <text>a quinone + NADH + 5 H(+)(in) = a quinol + NAD(+) + 4 H(+)(out)</text>
        <dbReference type="Rhea" id="RHEA:57888"/>
        <dbReference type="ChEBI" id="CHEBI:15378"/>
        <dbReference type="ChEBI" id="CHEBI:24646"/>
        <dbReference type="ChEBI" id="CHEBI:57540"/>
        <dbReference type="ChEBI" id="CHEBI:57945"/>
        <dbReference type="ChEBI" id="CHEBI:132124"/>
    </reaction>
</comment>